<evidence type="ECO:0000256" key="1">
    <source>
        <dbReference type="ARBA" id="ARBA00000971"/>
    </source>
</evidence>
<feature type="region of interest" description="Disordered" evidence="5">
    <location>
        <begin position="290"/>
        <end position="401"/>
    </location>
</feature>
<evidence type="ECO:0000256" key="4">
    <source>
        <dbReference type="ARBA" id="ARBA00023235"/>
    </source>
</evidence>
<dbReference type="SUPFAM" id="SSF50891">
    <property type="entry name" value="Cyclophilin-like"/>
    <property type="match status" value="1"/>
</dbReference>
<evidence type="ECO:0000256" key="2">
    <source>
        <dbReference type="ARBA" id="ARBA00013194"/>
    </source>
</evidence>
<dbReference type="Proteomes" id="UP000663854">
    <property type="component" value="Unassembled WGS sequence"/>
</dbReference>
<evidence type="ECO:0000313" key="8">
    <source>
        <dbReference type="EMBL" id="CAF1557817.1"/>
    </source>
</evidence>
<dbReference type="GO" id="GO:0003755">
    <property type="term" value="F:peptidyl-prolyl cis-trans isomerase activity"/>
    <property type="evidence" value="ECO:0007669"/>
    <property type="project" value="UniProtKB-KW"/>
</dbReference>
<proteinExistence type="predicted"/>
<dbReference type="InterPro" id="IPR002130">
    <property type="entry name" value="Cyclophilin-type_PPIase_dom"/>
</dbReference>
<protein>
    <recommendedName>
        <fullName evidence="2">peptidylprolyl isomerase</fullName>
        <ecNumber evidence="2">5.2.1.8</ecNumber>
    </recommendedName>
</protein>
<feature type="compositionally biased region" description="Basic and acidic residues" evidence="5">
    <location>
        <begin position="374"/>
        <end position="401"/>
    </location>
</feature>
<dbReference type="GO" id="GO:0016018">
    <property type="term" value="F:cyclosporin A binding"/>
    <property type="evidence" value="ECO:0007669"/>
    <property type="project" value="TreeGrafter"/>
</dbReference>
<dbReference type="Gene3D" id="2.40.100.10">
    <property type="entry name" value="Cyclophilin-like"/>
    <property type="match status" value="1"/>
</dbReference>
<dbReference type="EC" id="5.2.1.8" evidence="2"/>
<dbReference type="Pfam" id="PF00160">
    <property type="entry name" value="Pro_isomerase"/>
    <property type="match status" value="1"/>
</dbReference>
<reference evidence="8" key="1">
    <citation type="submission" date="2021-02" db="EMBL/GenBank/DDBJ databases">
        <authorList>
            <person name="Nowell W R."/>
        </authorList>
    </citation>
    <scope>NUCLEOTIDE SEQUENCE</scope>
</reference>
<gene>
    <name evidence="8" type="ORF">JXQ802_LOCUS44116</name>
    <name evidence="7" type="ORF">PYM288_LOCUS28757</name>
</gene>
<dbReference type="AlphaFoldDB" id="A0A815XIJ6"/>
<evidence type="ECO:0000256" key="3">
    <source>
        <dbReference type="ARBA" id="ARBA00023110"/>
    </source>
</evidence>
<feature type="compositionally biased region" description="Basic residues" evidence="5">
    <location>
        <begin position="332"/>
        <end position="342"/>
    </location>
</feature>
<dbReference type="PANTHER" id="PTHR11071">
    <property type="entry name" value="PEPTIDYL-PROLYL CIS-TRANS ISOMERASE"/>
    <property type="match status" value="1"/>
</dbReference>
<dbReference type="GO" id="GO:0005739">
    <property type="term" value="C:mitochondrion"/>
    <property type="evidence" value="ECO:0007669"/>
    <property type="project" value="TreeGrafter"/>
</dbReference>
<organism evidence="8 9">
    <name type="scientific">Rotaria sordida</name>
    <dbReference type="NCBI Taxonomy" id="392033"/>
    <lineage>
        <taxon>Eukaryota</taxon>
        <taxon>Metazoa</taxon>
        <taxon>Spiralia</taxon>
        <taxon>Gnathifera</taxon>
        <taxon>Rotifera</taxon>
        <taxon>Eurotatoria</taxon>
        <taxon>Bdelloidea</taxon>
        <taxon>Philodinida</taxon>
        <taxon>Philodinidae</taxon>
        <taxon>Rotaria</taxon>
    </lineage>
</organism>
<dbReference type="InterPro" id="IPR029000">
    <property type="entry name" value="Cyclophilin-like_dom_sf"/>
</dbReference>
<feature type="compositionally biased region" description="Polar residues" evidence="5">
    <location>
        <begin position="300"/>
        <end position="310"/>
    </location>
</feature>
<feature type="domain" description="PPIase cyclophilin-type" evidence="6">
    <location>
        <begin position="8"/>
        <end position="174"/>
    </location>
</feature>
<keyword evidence="4" id="KW-0413">Isomerase</keyword>
<sequence>MTSRLRCFFDIKIDGNDVGRIVFELFNDTCPRTCENFRCLCTGEKGRGLTLYKKLYYKGCHFHRVVKNFMIQSGDFTEGNGTGGESIYGGTFNDENFQIQHDRPYLLSMANRGPNTNGSQFFITTSEASHLDGKHVVFGHVVSGQQVVDTIENVSVDPNNSRPLKDIVISHCGQLVLISKSHKKKKHKISTGDESENEQGSESSPSSNDDEKKEKKVKRKKKEKHQRKKEAKRLAKLNVEEENKPDETTNNILKESSEISGRDIMGLKTTILLEEIPEIPAHKFLMRPTLNDNNNNNNNEISNTRPTNYRSSKKIDSSGRPVKGRGFMRYTGKSHSRSRTPPHWRLAVEDRKRFSDINEYRKQNTNENNYKHKRIDDEKNDYNREDRHLRRQEKRKDDNDD</sequence>
<evidence type="ECO:0000256" key="5">
    <source>
        <dbReference type="SAM" id="MobiDB-lite"/>
    </source>
</evidence>
<feature type="region of interest" description="Disordered" evidence="5">
    <location>
        <begin position="180"/>
        <end position="255"/>
    </location>
</feature>
<name>A0A815XIJ6_9BILA</name>
<comment type="catalytic activity">
    <reaction evidence="1">
        <text>[protein]-peptidylproline (omega=180) = [protein]-peptidylproline (omega=0)</text>
        <dbReference type="Rhea" id="RHEA:16237"/>
        <dbReference type="Rhea" id="RHEA-COMP:10747"/>
        <dbReference type="Rhea" id="RHEA-COMP:10748"/>
        <dbReference type="ChEBI" id="CHEBI:83833"/>
        <dbReference type="ChEBI" id="CHEBI:83834"/>
        <dbReference type="EC" id="5.2.1.8"/>
    </reaction>
</comment>
<feature type="compositionally biased region" description="Basic and acidic residues" evidence="5">
    <location>
        <begin position="346"/>
        <end position="364"/>
    </location>
</feature>
<evidence type="ECO:0000313" key="7">
    <source>
        <dbReference type="EMBL" id="CAF1278531.1"/>
    </source>
</evidence>
<evidence type="ECO:0000259" key="6">
    <source>
        <dbReference type="PROSITE" id="PS50072"/>
    </source>
</evidence>
<dbReference type="EMBL" id="CAJNOL010003318">
    <property type="protein sequence ID" value="CAF1557817.1"/>
    <property type="molecule type" value="Genomic_DNA"/>
</dbReference>
<dbReference type="GO" id="GO:0006457">
    <property type="term" value="P:protein folding"/>
    <property type="evidence" value="ECO:0007669"/>
    <property type="project" value="TreeGrafter"/>
</dbReference>
<dbReference type="FunFam" id="2.40.100.10:FF:000005">
    <property type="entry name" value="Peptidyl-prolyl cis-trans isomerase G"/>
    <property type="match status" value="1"/>
</dbReference>
<dbReference type="Proteomes" id="UP000663870">
    <property type="component" value="Unassembled WGS sequence"/>
</dbReference>
<keyword evidence="9" id="KW-1185">Reference proteome</keyword>
<dbReference type="PROSITE" id="PS50072">
    <property type="entry name" value="CSA_PPIASE_2"/>
    <property type="match status" value="1"/>
</dbReference>
<comment type="caution">
    <text evidence="8">The sequence shown here is derived from an EMBL/GenBank/DDBJ whole genome shotgun (WGS) entry which is preliminary data.</text>
</comment>
<evidence type="ECO:0000313" key="9">
    <source>
        <dbReference type="Proteomes" id="UP000663870"/>
    </source>
</evidence>
<dbReference type="PRINTS" id="PR00153">
    <property type="entry name" value="CSAPPISMRASE"/>
</dbReference>
<feature type="compositionally biased region" description="Basic and acidic residues" evidence="5">
    <location>
        <begin position="238"/>
        <end position="247"/>
    </location>
</feature>
<feature type="compositionally biased region" description="Basic residues" evidence="5">
    <location>
        <begin position="215"/>
        <end position="235"/>
    </location>
</feature>
<feature type="compositionally biased region" description="Basic residues" evidence="5">
    <location>
        <begin position="180"/>
        <end position="189"/>
    </location>
</feature>
<feature type="non-terminal residue" evidence="8">
    <location>
        <position position="401"/>
    </location>
</feature>
<dbReference type="EMBL" id="CAJNOH010002183">
    <property type="protein sequence ID" value="CAF1278531.1"/>
    <property type="molecule type" value="Genomic_DNA"/>
</dbReference>
<keyword evidence="3" id="KW-0697">Rotamase</keyword>
<dbReference type="PANTHER" id="PTHR11071:SF565">
    <property type="entry name" value="MOCA-CYP, ISOFORM A"/>
    <property type="match status" value="1"/>
</dbReference>
<accession>A0A815XIJ6</accession>